<keyword evidence="2" id="KW-1185">Reference proteome</keyword>
<dbReference type="RefSeq" id="WP_169240383.1">
    <property type="nucleotide sequence ID" value="NZ_JAAIIG010000002.1"/>
</dbReference>
<sequence length="266" mass="29503">MDFGDGTLIRCRTELRNYYEPGSTFKFELGEGDVPLYRVKSGTDGSPIQAVADLIGKTAFDKLSRALLAGVLDVGWGSFTIIRDHTGEENTISNAIVNAYERMYRNASVRDIRLASLGNGGTNREGKALRGKQLAFVDGAKVKLSGYTVEAGLKLSTDRVLHIGYGVRGWGDDCFYTARAWIYIPTNNPDKLTRKTYMDARKINVNFKKTTPQDWNKEVTTATGERMPLAQYITTDEFISATIRHALNTCLDKHISEPTNGICAEN</sequence>
<proteinExistence type="predicted"/>
<dbReference type="Proteomes" id="UP000543419">
    <property type="component" value="Unassembled WGS sequence"/>
</dbReference>
<name>A0A7Y0HWR1_9BIFI</name>
<reference evidence="1 2" key="1">
    <citation type="submission" date="2020-02" db="EMBL/GenBank/DDBJ databases">
        <title>Characterization of phylogenetic diversity of novel bifidobacterial species isolated in Czech ZOOs.</title>
        <authorList>
            <person name="Lugli G.A."/>
            <person name="Vera N.B."/>
            <person name="Ventura M."/>
        </authorList>
    </citation>
    <scope>NUCLEOTIDE SEQUENCE [LARGE SCALE GENOMIC DNA]</scope>
    <source>
        <strain evidence="1 2">DSM 109959</strain>
    </source>
</reference>
<evidence type="ECO:0000313" key="2">
    <source>
        <dbReference type="Proteomes" id="UP000543419"/>
    </source>
</evidence>
<dbReference type="EMBL" id="JAAIIG010000002">
    <property type="protein sequence ID" value="NMM97547.1"/>
    <property type="molecule type" value="Genomic_DNA"/>
</dbReference>
<dbReference type="AlphaFoldDB" id="A0A7Y0HWR1"/>
<organism evidence="1 2">
    <name type="scientific">Bifidobacterium olomucense</name>
    <dbReference type="NCBI Taxonomy" id="2675324"/>
    <lineage>
        <taxon>Bacteria</taxon>
        <taxon>Bacillati</taxon>
        <taxon>Actinomycetota</taxon>
        <taxon>Actinomycetes</taxon>
        <taxon>Bifidobacteriales</taxon>
        <taxon>Bifidobacteriaceae</taxon>
        <taxon>Bifidobacterium</taxon>
    </lineage>
</organism>
<accession>A0A7Y0HWR1</accession>
<comment type="caution">
    <text evidence="1">The sequence shown here is derived from an EMBL/GenBank/DDBJ whole genome shotgun (WGS) entry which is preliminary data.</text>
</comment>
<gene>
    <name evidence="1" type="ORF">G1C97_0496</name>
</gene>
<protein>
    <submittedName>
        <fullName evidence="1">Uncharacterized protein</fullName>
    </submittedName>
</protein>
<evidence type="ECO:0000313" key="1">
    <source>
        <dbReference type="EMBL" id="NMM97547.1"/>
    </source>
</evidence>